<dbReference type="GO" id="GO:0003755">
    <property type="term" value="F:peptidyl-prolyl cis-trans isomerase activity"/>
    <property type="evidence" value="ECO:0007669"/>
    <property type="project" value="UniProtKB-UniRule"/>
</dbReference>
<evidence type="ECO:0000256" key="2">
    <source>
        <dbReference type="ARBA" id="ARBA00006577"/>
    </source>
</evidence>
<dbReference type="PROSITE" id="PS51257">
    <property type="entry name" value="PROKAR_LIPOPROTEIN"/>
    <property type="match status" value="1"/>
</dbReference>
<comment type="catalytic activity">
    <reaction evidence="1 5 6">
        <text>[protein]-peptidylproline (omega=180) = [protein]-peptidylproline (omega=0)</text>
        <dbReference type="Rhea" id="RHEA:16237"/>
        <dbReference type="Rhea" id="RHEA-COMP:10747"/>
        <dbReference type="Rhea" id="RHEA-COMP:10748"/>
        <dbReference type="ChEBI" id="CHEBI:83833"/>
        <dbReference type="ChEBI" id="CHEBI:83834"/>
        <dbReference type="EC" id="5.2.1.8"/>
    </reaction>
</comment>
<dbReference type="Pfam" id="PF00254">
    <property type="entry name" value="FKBP_C"/>
    <property type="match status" value="1"/>
</dbReference>
<dbReference type="Gene3D" id="3.10.50.40">
    <property type="match status" value="1"/>
</dbReference>
<dbReference type="SUPFAM" id="SSF54534">
    <property type="entry name" value="FKBP-like"/>
    <property type="match status" value="1"/>
</dbReference>
<keyword evidence="4 5" id="KW-0413">Isomerase</keyword>
<dbReference type="PANTHER" id="PTHR43811:SF19">
    <property type="entry name" value="39 KDA FK506-BINDING NUCLEAR PROTEIN"/>
    <property type="match status" value="1"/>
</dbReference>
<evidence type="ECO:0000256" key="3">
    <source>
        <dbReference type="ARBA" id="ARBA00023110"/>
    </source>
</evidence>
<evidence type="ECO:0000259" key="8">
    <source>
        <dbReference type="PROSITE" id="PS50059"/>
    </source>
</evidence>
<organism evidence="9">
    <name type="scientific">uncultured Gemmatimonadota bacterium</name>
    <dbReference type="NCBI Taxonomy" id="203437"/>
    <lineage>
        <taxon>Bacteria</taxon>
        <taxon>Pseudomonadati</taxon>
        <taxon>Gemmatimonadota</taxon>
        <taxon>environmental samples</taxon>
    </lineage>
</organism>
<accession>A0A6J4KH74</accession>
<keyword evidence="3 5" id="KW-0697">Rotamase</keyword>
<evidence type="ECO:0000256" key="1">
    <source>
        <dbReference type="ARBA" id="ARBA00000971"/>
    </source>
</evidence>
<dbReference type="EC" id="5.2.1.8" evidence="6"/>
<dbReference type="EMBL" id="CADCTW010000046">
    <property type="protein sequence ID" value="CAA9305951.1"/>
    <property type="molecule type" value="Genomic_DNA"/>
</dbReference>
<evidence type="ECO:0000313" key="9">
    <source>
        <dbReference type="EMBL" id="CAA9305951.1"/>
    </source>
</evidence>
<evidence type="ECO:0000256" key="6">
    <source>
        <dbReference type="RuleBase" id="RU003915"/>
    </source>
</evidence>
<feature type="domain" description="PPIase FKBP-type" evidence="8">
    <location>
        <begin position="66"/>
        <end position="161"/>
    </location>
</feature>
<dbReference type="PROSITE" id="PS50059">
    <property type="entry name" value="FKBP_PPIASE"/>
    <property type="match status" value="1"/>
</dbReference>
<comment type="similarity">
    <text evidence="2 6">Belongs to the FKBP-type PPIase family.</text>
</comment>
<evidence type="ECO:0000256" key="5">
    <source>
        <dbReference type="PROSITE-ProRule" id="PRU00277"/>
    </source>
</evidence>
<proteinExistence type="inferred from homology"/>
<reference evidence="9" key="1">
    <citation type="submission" date="2020-02" db="EMBL/GenBank/DDBJ databases">
        <authorList>
            <person name="Meier V. D."/>
        </authorList>
    </citation>
    <scope>NUCLEOTIDE SEQUENCE</scope>
    <source>
        <strain evidence="9">AVDCRST_MAG68</strain>
    </source>
</reference>
<name>A0A6J4KH74_9BACT</name>
<keyword evidence="7" id="KW-0732">Signal</keyword>
<sequence length="162" mass="16936">MRALKLFGALCVCATALACEANESVGVFCQRITNTPASTRGDTVTTTTGLRYLDLREGTGILATPCKGVAIKTVGRLENGAVFDSTLAGMQGEFIPGVKQIPVRGVEEGVLGMAEGGLRRLIIPPALAYGSESRKAEPGRGFVDIPPNATLIYDITLLQAAP</sequence>
<evidence type="ECO:0000256" key="4">
    <source>
        <dbReference type="ARBA" id="ARBA00023235"/>
    </source>
</evidence>
<dbReference type="InterPro" id="IPR046357">
    <property type="entry name" value="PPIase_dom_sf"/>
</dbReference>
<dbReference type="AlphaFoldDB" id="A0A6J4KH74"/>
<feature type="chain" id="PRO_5026981265" description="Peptidyl-prolyl cis-trans isomerase" evidence="7">
    <location>
        <begin position="19"/>
        <end position="162"/>
    </location>
</feature>
<dbReference type="InterPro" id="IPR001179">
    <property type="entry name" value="PPIase_FKBP_dom"/>
</dbReference>
<evidence type="ECO:0000256" key="7">
    <source>
        <dbReference type="SAM" id="SignalP"/>
    </source>
</evidence>
<gene>
    <name evidence="9" type="ORF">AVDCRST_MAG68-827</name>
</gene>
<feature type="signal peptide" evidence="7">
    <location>
        <begin position="1"/>
        <end position="18"/>
    </location>
</feature>
<dbReference type="PANTHER" id="PTHR43811">
    <property type="entry name" value="FKBP-TYPE PEPTIDYL-PROLYL CIS-TRANS ISOMERASE FKPA"/>
    <property type="match status" value="1"/>
</dbReference>
<protein>
    <recommendedName>
        <fullName evidence="6">Peptidyl-prolyl cis-trans isomerase</fullName>
        <ecNumber evidence="6">5.2.1.8</ecNumber>
    </recommendedName>
</protein>